<protein>
    <submittedName>
        <fullName evidence="1">Uncharacterized protein</fullName>
    </submittedName>
</protein>
<keyword evidence="2" id="KW-1185">Reference proteome</keyword>
<reference evidence="1" key="1">
    <citation type="submission" date="2025-08" db="UniProtKB">
        <authorList>
            <consortium name="Ensembl"/>
        </authorList>
    </citation>
    <scope>IDENTIFICATION</scope>
</reference>
<accession>A0A8D0CQW3</accession>
<reference evidence="1" key="2">
    <citation type="submission" date="2025-09" db="UniProtKB">
        <authorList>
            <consortium name="Ensembl"/>
        </authorList>
    </citation>
    <scope>IDENTIFICATION</scope>
</reference>
<dbReference type="Ensembl" id="ENSSLUT00000009027.1">
    <property type="protein sequence ID" value="ENSSLUP00000008744.1"/>
    <property type="gene ID" value="ENSSLUG00000004125.1"/>
</dbReference>
<proteinExistence type="predicted"/>
<name>A0A8D0CQW3_SANLU</name>
<evidence type="ECO:0000313" key="2">
    <source>
        <dbReference type="Proteomes" id="UP000694568"/>
    </source>
</evidence>
<organism evidence="1 2">
    <name type="scientific">Sander lucioperca</name>
    <name type="common">Pike-perch</name>
    <name type="synonym">Perca lucioperca</name>
    <dbReference type="NCBI Taxonomy" id="283035"/>
    <lineage>
        <taxon>Eukaryota</taxon>
        <taxon>Metazoa</taxon>
        <taxon>Chordata</taxon>
        <taxon>Craniata</taxon>
        <taxon>Vertebrata</taxon>
        <taxon>Euteleostomi</taxon>
        <taxon>Actinopterygii</taxon>
        <taxon>Neopterygii</taxon>
        <taxon>Teleostei</taxon>
        <taxon>Neoteleostei</taxon>
        <taxon>Acanthomorphata</taxon>
        <taxon>Eupercaria</taxon>
        <taxon>Perciformes</taxon>
        <taxon>Percoidei</taxon>
        <taxon>Percidae</taxon>
        <taxon>Luciopercinae</taxon>
        <taxon>Sander</taxon>
    </lineage>
</organism>
<dbReference type="Proteomes" id="UP000694568">
    <property type="component" value="Unplaced"/>
</dbReference>
<dbReference type="GeneTree" id="ENSGT00690000103873"/>
<evidence type="ECO:0000313" key="1">
    <source>
        <dbReference type="Ensembl" id="ENSSLUP00000008744.1"/>
    </source>
</evidence>
<sequence>MSHWAVTETKMKSNMFSFKILLFAVALTLLAVTVLSWSNGDLSGSELTRLYNSPVYKAEVAIRLKPSSSGSSNVPFHAGVRVTLGDGSKWLIHKGMGYGDASDTVVTRADYMSSDWKNCMPKEFDGRQTVADLVRAGGDTYRLFTSNCVIATIKMIRL</sequence>
<dbReference type="AlphaFoldDB" id="A0A8D0CQW3"/>